<feature type="compositionally biased region" description="Basic residues" evidence="1">
    <location>
        <begin position="1"/>
        <end position="11"/>
    </location>
</feature>
<gene>
    <name evidence="2" type="ORF">EJB05_47337</name>
</gene>
<dbReference type="Proteomes" id="UP000324897">
    <property type="component" value="Unassembled WGS sequence"/>
</dbReference>
<reference evidence="2 3" key="1">
    <citation type="journal article" date="2019" name="Sci. Rep.">
        <title>A high-quality genome of Eragrostis curvula grass provides insights into Poaceae evolution and supports new strategies to enhance forage quality.</title>
        <authorList>
            <person name="Carballo J."/>
            <person name="Santos B.A.C.M."/>
            <person name="Zappacosta D."/>
            <person name="Garbus I."/>
            <person name="Selva J.P."/>
            <person name="Gallo C.A."/>
            <person name="Diaz A."/>
            <person name="Albertini E."/>
            <person name="Caccamo M."/>
            <person name="Echenique V."/>
        </authorList>
    </citation>
    <scope>NUCLEOTIDE SEQUENCE [LARGE SCALE GENOMIC DNA]</scope>
    <source>
        <strain evidence="3">cv. Victoria</strain>
        <tissue evidence="2">Leaf</tissue>
    </source>
</reference>
<proteinExistence type="predicted"/>
<comment type="caution">
    <text evidence="2">The sequence shown here is derived from an EMBL/GenBank/DDBJ whole genome shotgun (WGS) entry which is preliminary data.</text>
</comment>
<feature type="compositionally biased region" description="Polar residues" evidence="1">
    <location>
        <begin position="118"/>
        <end position="127"/>
    </location>
</feature>
<feature type="non-terminal residue" evidence="2">
    <location>
        <position position="1"/>
    </location>
</feature>
<accession>A0A5J9T8G7</accession>
<sequence length="205" mass="21546">MRRSGSPRRGTRAAQAFFGSPIPGGEPRHFPGHAGHAGVDPGPNSSAFGRPVDRTKSPRRRPVSTGKNSTSSESWLSSPSRSPVSLDARRLLLPDDAAPASSSPGRRHRLFPDAAATATASSIPDDATSTVTLPDAATSASSFPVTPRRLLLVPRDDAQCCHLLVGKISHEEAQIRKPAQERDSSSTTPIALCSSCVGVKKPANK</sequence>
<feature type="compositionally biased region" description="Low complexity" evidence="1">
    <location>
        <begin position="94"/>
        <end position="104"/>
    </location>
</feature>
<dbReference type="AlphaFoldDB" id="A0A5J9T8G7"/>
<dbReference type="EMBL" id="RWGY01000045">
    <property type="protein sequence ID" value="TVU07288.1"/>
    <property type="molecule type" value="Genomic_DNA"/>
</dbReference>
<evidence type="ECO:0000256" key="1">
    <source>
        <dbReference type="SAM" id="MobiDB-lite"/>
    </source>
</evidence>
<keyword evidence="3" id="KW-1185">Reference proteome</keyword>
<name>A0A5J9T8G7_9POAL</name>
<evidence type="ECO:0000313" key="3">
    <source>
        <dbReference type="Proteomes" id="UP000324897"/>
    </source>
</evidence>
<dbReference type="Gramene" id="TVU07288">
    <property type="protein sequence ID" value="TVU07288"/>
    <property type="gene ID" value="EJB05_47337"/>
</dbReference>
<feature type="region of interest" description="Disordered" evidence="1">
    <location>
        <begin position="1"/>
        <end position="127"/>
    </location>
</feature>
<organism evidence="2 3">
    <name type="scientific">Eragrostis curvula</name>
    <name type="common">weeping love grass</name>
    <dbReference type="NCBI Taxonomy" id="38414"/>
    <lineage>
        <taxon>Eukaryota</taxon>
        <taxon>Viridiplantae</taxon>
        <taxon>Streptophyta</taxon>
        <taxon>Embryophyta</taxon>
        <taxon>Tracheophyta</taxon>
        <taxon>Spermatophyta</taxon>
        <taxon>Magnoliopsida</taxon>
        <taxon>Liliopsida</taxon>
        <taxon>Poales</taxon>
        <taxon>Poaceae</taxon>
        <taxon>PACMAD clade</taxon>
        <taxon>Chloridoideae</taxon>
        <taxon>Eragrostideae</taxon>
        <taxon>Eragrostidinae</taxon>
        <taxon>Eragrostis</taxon>
    </lineage>
</organism>
<protein>
    <submittedName>
        <fullName evidence="2">Uncharacterized protein</fullName>
    </submittedName>
</protein>
<evidence type="ECO:0000313" key="2">
    <source>
        <dbReference type="EMBL" id="TVU07288.1"/>
    </source>
</evidence>
<feature type="compositionally biased region" description="Low complexity" evidence="1">
    <location>
        <begin position="69"/>
        <end position="86"/>
    </location>
</feature>